<proteinExistence type="inferred from homology"/>
<dbReference type="InterPro" id="IPR015590">
    <property type="entry name" value="Aldehyde_DH_dom"/>
</dbReference>
<comment type="similarity">
    <text evidence="1 4">Belongs to the aldehyde dehydrogenase family.</text>
</comment>
<dbReference type="InterPro" id="IPR016163">
    <property type="entry name" value="Ald_DH_C"/>
</dbReference>
<keyword evidence="2 4" id="KW-0560">Oxidoreductase</keyword>
<reference evidence="7" key="1">
    <citation type="submission" date="2017-01" db="EMBL/GenBank/DDBJ databases">
        <authorList>
            <person name="Varghese N."/>
            <person name="Submissions S."/>
        </authorList>
    </citation>
    <scope>NUCLEOTIDE SEQUENCE [LARGE SCALE GENOMIC DNA]</scope>
    <source>
        <strain evidence="7">DSM 22306</strain>
    </source>
</reference>
<dbReference type="STRING" id="619304.SAMN05421760_10939"/>
<name>A0A1N7NDL8_9GAMM</name>
<accession>A0A1N7NDL8</accession>
<dbReference type="GO" id="GO:0016620">
    <property type="term" value="F:oxidoreductase activity, acting on the aldehyde or oxo group of donors, NAD or NADP as acceptor"/>
    <property type="evidence" value="ECO:0007669"/>
    <property type="project" value="InterPro"/>
</dbReference>
<dbReference type="InterPro" id="IPR016162">
    <property type="entry name" value="Ald_DH_N"/>
</dbReference>
<dbReference type="CDD" id="cd07102">
    <property type="entry name" value="ALDH_EDX86601"/>
    <property type="match status" value="1"/>
</dbReference>
<dbReference type="PROSITE" id="PS00687">
    <property type="entry name" value="ALDEHYDE_DEHYDR_GLU"/>
    <property type="match status" value="1"/>
</dbReference>
<dbReference type="PANTHER" id="PTHR11699">
    <property type="entry name" value="ALDEHYDE DEHYDROGENASE-RELATED"/>
    <property type="match status" value="1"/>
</dbReference>
<dbReference type="Proteomes" id="UP000185999">
    <property type="component" value="Unassembled WGS sequence"/>
</dbReference>
<dbReference type="SUPFAM" id="SSF53720">
    <property type="entry name" value="ALDH-like"/>
    <property type="match status" value="1"/>
</dbReference>
<dbReference type="RefSeq" id="WP_054342101.1">
    <property type="nucleotide sequence ID" value="NZ_FTOE01000009.1"/>
</dbReference>
<gene>
    <name evidence="6" type="ORF">SAMN05421760_10939</name>
</gene>
<dbReference type="AlphaFoldDB" id="A0A1N7NDL8"/>
<organism evidence="6 7">
    <name type="scientific">Neptunomonas antarctica</name>
    <dbReference type="NCBI Taxonomy" id="619304"/>
    <lineage>
        <taxon>Bacteria</taxon>
        <taxon>Pseudomonadati</taxon>
        <taxon>Pseudomonadota</taxon>
        <taxon>Gammaproteobacteria</taxon>
        <taxon>Oceanospirillales</taxon>
        <taxon>Oceanospirillaceae</taxon>
        <taxon>Neptunomonas</taxon>
    </lineage>
</organism>
<dbReference type="OrthoDB" id="9812625at2"/>
<evidence type="ECO:0000256" key="2">
    <source>
        <dbReference type="ARBA" id="ARBA00023002"/>
    </source>
</evidence>
<protein>
    <submittedName>
        <fullName evidence="6">Acyl-CoA reductase</fullName>
    </submittedName>
</protein>
<dbReference type="Pfam" id="PF00171">
    <property type="entry name" value="Aldedh"/>
    <property type="match status" value="1"/>
</dbReference>
<feature type="active site" evidence="3">
    <location>
        <position position="230"/>
    </location>
</feature>
<dbReference type="EMBL" id="FTOE01000009">
    <property type="protein sequence ID" value="SIS96493.1"/>
    <property type="molecule type" value="Genomic_DNA"/>
</dbReference>
<feature type="domain" description="Aldehyde dehydrogenase" evidence="5">
    <location>
        <begin position="3"/>
        <end position="455"/>
    </location>
</feature>
<dbReference type="Gene3D" id="3.40.605.10">
    <property type="entry name" value="Aldehyde Dehydrogenase, Chain A, domain 1"/>
    <property type="match status" value="1"/>
</dbReference>
<keyword evidence="7" id="KW-1185">Reference proteome</keyword>
<evidence type="ECO:0000259" key="5">
    <source>
        <dbReference type="Pfam" id="PF00171"/>
    </source>
</evidence>
<evidence type="ECO:0000256" key="4">
    <source>
        <dbReference type="RuleBase" id="RU003345"/>
    </source>
</evidence>
<dbReference type="InterPro" id="IPR016161">
    <property type="entry name" value="Ald_DH/histidinol_DH"/>
</dbReference>
<evidence type="ECO:0000256" key="3">
    <source>
        <dbReference type="PROSITE-ProRule" id="PRU10007"/>
    </source>
</evidence>
<evidence type="ECO:0000256" key="1">
    <source>
        <dbReference type="ARBA" id="ARBA00009986"/>
    </source>
</evidence>
<dbReference type="FunFam" id="3.40.309.10:FF:000009">
    <property type="entry name" value="Aldehyde dehydrogenase A"/>
    <property type="match status" value="1"/>
</dbReference>
<evidence type="ECO:0000313" key="7">
    <source>
        <dbReference type="Proteomes" id="UP000185999"/>
    </source>
</evidence>
<dbReference type="InterPro" id="IPR029510">
    <property type="entry name" value="Ald_DH_CS_GLU"/>
</dbReference>
<evidence type="ECO:0000313" key="6">
    <source>
        <dbReference type="EMBL" id="SIS96493.1"/>
    </source>
</evidence>
<dbReference type="Gene3D" id="3.40.309.10">
    <property type="entry name" value="Aldehyde Dehydrogenase, Chain A, domain 2"/>
    <property type="match status" value="1"/>
</dbReference>
<sequence length="463" mass="49114">MSNIQSISPVDGSIYAERPVANAEQVAALFARSKTAQFQWAQLSVAQRCQYCTAAVDALVAMKARIAEELAWQMGRPISQGAGEVGGLEERARHMISIAEASLQALNPGDRPGFVRKISHEPLGVIMTIAPWNFPFMTAINSVIPALLAGNAVVLKHASNTLLVAERMQDAFDQAGLPEGVFQHIVLDHPTTSELIGSGNVDMVCFTGSVGGGKAMEQAAAGQFIPLGLELGGKDPAYVRADCNLPYAIENLADGAFFNSGQSCCSIERIYVHESIHDEFVAGLAAAGQAYVLGNPLETTTNLGPMIKPAAADFVRKQVADAVAAGAKIHVDTSKFPLDQPGSAYMAPQVLTDVTHEMSIMMDESFGPVVGVIKVSSDDEAIALMNDSDFGLTAGIWTEDLAAAERIGSQLEAGTVFMNRCDYLDPALAWTGVKDTGRGCTLSAMGFAALTRPKSFNFKTSTH</sequence>